<proteinExistence type="predicted"/>
<evidence type="ECO:0000313" key="1">
    <source>
        <dbReference type="EMBL" id="HHM97038.1"/>
    </source>
</evidence>
<gene>
    <name evidence="1" type="ORF">ENM21_07500</name>
</gene>
<comment type="caution">
    <text evidence="1">The sequence shown here is derived from an EMBL/GenBank/DDBJ whole genome shotgun (WGS) entry which is preliminary data.</text>
</comment>
<dbReference type="AlphaFoldDB" id="A0A7C5VXV1"/>
<protein>
    <submittedName>
        <fullName evidence="1">Uncharacterized protein</fullName>
    </submittedName>
</protein>
<dbReference type="EMBL" id="DRWX01000344">
    <property type="protein sequence ID" value="HHM97038.1"/>
    <property type="molecule type" value="Genomic_DNA"/>
</dbReference>
<organism evidence="1">
    <name type="scientific">Thermomicrobium roseum</name>
    <dbReference type="NCBI Taxonomy" id="500"/>
    <lineage>
        <taxon>Bacteria</taxon>
        <taxon>Pseudomonadati</taxon>
        <taxon>Thermomicrobiota</taxon>
        <taxon>Thermomicrobia</taxon>
        <taxon>Thermomicrobiales</taxon>
        <taxon>Thermomicrobiaceae</taxon>
        <taxon>Thermomicrobium</taxon>
    </lineage>
</organism>
<sequence length="59" mass="5887">MASGADWLGAARAGGGIGSLAVTRYLRAVAAGRLERHKANVVGSAAWLGLPLVLEAEAG</sequence>
<accession>A0A7C5VXV1</accession>
<reference evidence="1" key="1">
    <citation type="journal article" date="2020" name="mSystems">
        <title>Genome- and Community-Level Interaction Insights into Carbon Utilization and Element Cycling Functions of Hydrothermarchaeota in Hydrothermal Sediment.</title>
        <authorList>
            <person name="Zhou Z."/>
            <person name="Liu Y."/>
            <person name="Xu W."/>
            <person name="Pan J."/>
            <person name="Luo Z.H."/>
            <person name="Li M."/>
        </authorList>
    </citation>
    <scope>NUCLEOTIDE SEQUENCE [LARGE SCALE GENOMIC DNA]</scope>
    <source>
        <strain evidence="1">SpSt-1065</strain>
    </source>
</reference>
<name>A0A7C5VXV1_THERO</name>